<proteinExistence type="predicted"/>
<comment type="caution">
    <text evidence="1">The sequence shown here is derived from an EMBL/GenBank/DDBJ whole genome shotgun (WGS) entry which is preliminary data.</text>
</comment>
<dbReference type="RefSeq" id="WP_186288183.1">
    <property type="nucleotide sequence ID" value="NZ_JACMSF010000130.1"/>
</dbReference>
<dbReference type="AlphaFoldDB" id="A0A7X1JEC9"/>
<sequence>MKRAGAVSSDLGGAVLSPSETITTNHGVVLKNMSEYRSWYQPVHWVLAHHGLHAF</sequence>
<keyword evidence="2" id="KW-1185">Reference proteome</keyword>
<gene>
    <name evidence="1" type="ORF">H4N64_43655</name>
</gene>
<accession>A0A7X1JEC9</accession>
<evidence type="ECO:0000313" key="2">
    <source>
        <dbReference type="Proteomes" id="UP000584670"/>
    </source>
</evidence>
<dbReference type="EMBL" id="JACMSF010000130">
    <property type="protein sequence ID" value="MBC2908267.1"/>
    <property type="molecule type" value="Genomic_DNA"/>
</dbReference>
<organism evidence="1 2">
    <name type="scientific">Streptomyces cupreus</name>
    <dbReference type="NCBI Taxonomy" id="2759956"/>
    <lineage>
        <taxon>Bacteria</taxon>
        <taxon>Bacillati</taxon>
        <taxon>Actinomycetota</taxon>
        <taxon>Actinomycetes</taxon>
        <taxon>Kitasatosporales</taxon>
        <taxon>Streptomycetaceae</taxon>
        <taxon>Streptomyces</taxon>
    </lineage>
</organism>
<name>A0A7X1JEC9_9ACTN</name>
<reference evidence="1 2" key="1">
    <citation type="submission" date="2020-08" db="EMBL/GenBank/DDBJ databases">
        <title>Streptomyces sp. PSKA01 genome sequencing and assembly.</title>
        <authorList>
            <person name="Mandal S."/>
            <person name="Maiti P.K."/>
            <person name="Das P."/>
        </authorList>
    </citation>
    <scope>NUCLEOTIDE SEQUENCE [LARGE SCALE GENOMIC DNA]</scope>
    <source>
        <strain evidence="1 2">PSKA01</strain>
    </source>
</reference>
<dbReference type="Proteomes" id="UP000584670">
    <property type="component" value="Unassembled WGS sequence"/>
</dbReference>
<protein>
    <submittedName>
        <fullName evidence="1">Uncharacterized protein</fullName>
    </submittedName>
</protein>
<evidence type="ECO:0000313" key="1">
    <source>
        <dbReference type="EMBL" id="MBC2908267.1"/>
    </source>
</evidence>